<evidence type="ECO:0000313" key="2">
    <source>
        <dbReference type="EMBL" id="CAL4174370.1"/>
    </source>
</evidence>
<evidence type="ECO:0000259" key="1">
    <source>
        <dbReference type="PROSITE" id="PS50041"/>
    </source>
</evidence>
<evidence type="ECO:0000313" key="3">
    <source>
        <dbReference type="Proteomes" id="UP001497623"/>
    </source>
</evidence>
<dbReference type="EMBL" id="CAXKWB010053394">
    <property type="protein sequence ID" value="CAL4174370.1"/>
    <property type="molecule type" value="Genomic_DNA"/>
</dbReference>
<dbReference type="PANTHER" id="PTHR22803">
    <property type="entry name" value="MANNOSE, PHOSPHOLIPASE, LECTIN RECEPTOR RELATED"/>
    <property type="match status" value="1"/>
</dbReference>
<sequence length="122" mass="14289">GTKCLEVVNITMRWDDAKEDCSIHGGHLAEFLGTEDRQAIVKYTRDIYETDDGKFWIGATDKIREGYWMWLSGNPVTEGWAQGEPSRNFAFLFGEDCLELQLEDGYYRDQFCFFERKYICET</sequence>
<dbReference type="InterPro" id="IPR050111">
    <property type="entry name" value="C-type_lectin/snaclec_domain"/>
</dbReference>
<proteinExistence type="predicted"/>
<dbReference type="Gene3D" id="3.10.100.10">
    <property type="entry name" value="Mannose-Binding Protein A, subunit A"/>
    <property type="match status" value="1"/>
</dbReference>
<gene>
    <name evidence="2" type="ORF">MNOR_LOCUS34495</name>
</gene>
<dbReference type="SMART" id="SM00034">
    <property type="entry name" value="CLECT"/>
    <property type="match status" value="1"/>
</dbReference>
<reference evidence="2 3" key="1">
    <citation type="submission" date="2024-05" db="EMBL/GenBank/DDBJ databases">
        <authorList>
            <person name="Wallberg A."/>
        </authorList>
    </citation>
    <scope>NUCLEOTIDE SEQUENCE [LARGE SCALE GENOMIC DNA]</scope>
</reference>
<protein>
    <recommendedName>
        <fullName evidence="1">C-type lectin domain-containing protein</fullName>
    </recommendedName>
</protein>
<dbReference type="AlphaFoldDB" id="A0AAV2SE02"/>
<dbReference type="InterPro" id="IPR001304">
    <property type="entry name" value="C-type_lectin-like"/>
</dbReference>
<name>A0AAV2SE02_MEGNR</name>
<organism evidence="2 3">
    <name type="scientific">Meganyctiphanes norvegica</name>
    <name type="common">Northern krill</name>
    <name type="synonym">Thysanopoda norvegica</name>
    <dbReference type="NCBI Taxonomy" id="48144"/>
    <lineage>
        <taxon>Eukaryota</taxon>
        <taxon>Metazoa</taxon>
        <taxon>Ecdysozoa</taxon>
        <taxon>Arthropoda</taxon>
        <taxon>Crustacea</taxon>
        <taxon>Multicrustacea</taxon>
        <taxon>Malacostraca</taxon>
        <taxon>Eumalacostraca</taxon>
        <taxon>Eucarida</taxon>
        <taxon>Euphausiacea</taxon>
        <taxon>Euphausiidae</taxon>
        <taxon>Meganyctiphanes</taxon>
    </lineage>
</organism>
<dbReference type="InterPro" id="IPR016186">
    <property type="entry name" value="C-type_lectin-like/link_sf"/>
</dbReference>
<feature type="non-terminal residue" evidence="2">
    <location>
        <position position="1"/>
    </location>
</feature>
<dbReference type="Pfam" id="PF00059">
    <property type="entry name" value="Lectin_C"/>
    <property type="match status" value="1"/>
</dbReference>
<dbReference type="PROSITE" id="PS50041">
    <property type="entry name" value="C_TYPE_LECTIN_2"/>
    <property type="match status" value="1"/>
</dbReference>
<dbReference type="CDD" id="cd00037">
    <property type="entry name" value="CLECT"/>
    <property type="match status" value="1"/>
</dbReference>
<feature type="domain" description="C-type lectin" evidence="1">
    <location>
        <begin position="1"/>
        <end position="121"/>
    </location>
</feature>
<keyword evidence="3" id="KW-1185">Reference proteome</keyword>
<comment type="caution">
    <text evidence="2">The sequence shown here is derived from an EMBL/GenBank/DDBJ whole genome shotgun (WGS) entry which is preliminary data.</text>
</comment>
<feature type="non-terminal residue" evidence="2">
    <location>
        <position position="122"/>
    </location>
</feature>
<dbReference type="Proteomes" id="UP001497623">
    <property type="component" value="Unassembled WGS sequence"/>
</dbReference>
<dbReference type="InterPro" id="IPR016187">
    <property type="entry name" value="CTDL_fold"/>
</dbReference>
<dbReference type="SUPFAM" id="SSF56436">
    <property type="entry name" value="C-type lectin-like"/>
    <property type="match status" value="1"/>
</dbReference>
<accession>A0AAV2SE02</accession>